<reference evidence="4" key="2">
    <citation type="submission" date="2021-04" db="EMBL/GenBank/DDBJ databases">
        <authorList>
            <person name="Gilroy R."/>
        </authorList>
    </citation>
    <scope>NUCLEOTIDE SEQUENCE</scope>
    <source>
        <strain evidence="4">ChiBcolR8-3208</strain>
    </source>
</reference>
<dbReference type="SUPFAM" id="SSF53590">
    <property type="entry name" value="Nucleoside hydrolase"/>
    <property type="match status" value="1"/>
</dbReference>
<dbReference type="SUPFAM" id="SSF56112">
    <property type="entry name" value="Protein kinase-like (PK-like)"/>
    <property type="match status" value="1"/>
</dbReference>
<keyword evidence="2" id="KW-0326">Glycosidase</keyword>
<dbReference type="InterPro" id="IPR011009">
    <property type="entry name" value="Kinase-like_dom_sf"/>
</dbReference>
<dbReference type="InterPro" id="IPR023186">
    <property type="entry name" value="IUNH"/>
</dbReference>
<evidence type="ECO:0000259" key="3">
    <source>
        <dbReference type="Pfam" id="PF01156"/>
    </source>
</evidence>
<reference evidence="4" key="1">
    <citation type="journal article" date="2021" name="PeerJ">
        <title>Extensive microbial diversity within the chicken gut microbiome revealed by metagenomics and culture.</title>
        <authorList>
            <person name="Gilroy R."/>
            <person name="Ravi A."/>
            <person name="Getino M."/>
            <person name="Pursley I."/>
            <person name="Horton D.L."/>
            <person name="Alikhan N.F."/>
            <person name="Baker D."/>
            <person name="Gharbi K."/>
            <person name="Hall N."/>
            <person name="Watson M."/>
            <person name="Adriaenssens E.M."/>
            <person name="Foster-Nyarko E."/>
            <person name="Jarju S."/>
            <person name="Secka A."/>
            <person name="Antonio M."/>
            <person name="Oren A."/>
            <person name="Chaudhuri R.R."/>
            <person name="La Ragione R."/>
            <person name="Hildebrand F."/>
            <person name="Pallen M.J."/>
        </authorList>
    </citation>
    <scope>NUCLEOTIDE SEQUENCE</scope>
    <source>
        <strain evidence="4">ChiBcolR8-3208</strain>
    </source>
</reference>
<name>A0A9D2RZ24_9FIRM</name>
<organism evidence="4 5">
    <name type="scientific">Candidatus Acutalibacter ornithocaccae</name>
    <dbReference type="NCBI Taxonomy" id="2838416"/>
    <lineage>
        <taxon>Bacteria</taxon>
        <taxon>Bacillati</taxon>
        <taxon>Bacillota</taxon>
        <taxon>Clostridia</taxon>
        <taxon>Eubacteriales</taxon>
        <taxon>Acutalibacteraceae</taxon>
        <taxon>Acutalibacter</taxon>
    </lineage>
</organism>
<evidence type="ECO:0000256" key="2">
    <source>
        <dbReference type="ARBA" id="ARBA00023295"/>
    </source>
</evidence>
<evidence type="ECO:0000256" key="1">
    <source>
        <dbReference type="ARBA" id="ARBA00022801"/>
    </source>
</evidence>
<comment type="caution">
    <text evidence="4">The sequence shown here is derived from an EMBL/GenBank/DDBJ whole genome shotgun (WGS) entry which is preliminary data.</text>
</comment>
<dbReference type="PANTHER" id="PTHR12304:SF4">
    <property type="entry name" value="URIDINE NUCLEOSIDASE"/>
    <property type="match status" value="1"/>
</dbReference>
<dbReference type="Gene3D" id="3.90.245.10">
    <property type="entry name" value="Ribonucleoside hydrolase-like"/>
    <property type="match status" value="1"/>
</dbReference>
<dbReference type="Proteomes" id="UP000824214">
    <property type="component" value="Unassembled WGS sequence"/>
</dbReference>
<dbReference type="InterPro" id="IPR036452">
    <property type="entry name" value="Ribo_hydro-like"/>
</dbReference>
<dbReference type="Pfam" id="PF01156">
    <property type="entry name" value="IU_nuc_hydro"/>
    <property type="match status" value="1"/>
</dbReference>
<dbReference type="GO" id="GO:0006152">
    <property type="term" value="P:purine nucleoside catabolic process"/>
    <property type="evidence" value="ECO:0007669"/>
    <property type="project" value="TreeGrafter"/>
</dbReference>
<evidence type="ECO:0000313" key="5">
    <source>
        <dbReference type="Proteomes" id="UP000824214"/>
    </source>
</evidence>
<proteinExistence type="predicted"/>
<dbReference type="GO" id="GO:0019748">
    <property type="term" value="P:secondary metabolic process"/>
    <property type="evidence" value="ECO:0007669"/>
    <property type="project" value="InterPro"/>
</dbReference>
<evidence type="ECO:0000313" key="4">
    <source>
        <dbReference type="EMBL" id="HJB36605.1"/>
    </source>
</evidence>
<protein>
    <submittedName>
        <fullName evidence="4">Nucleoside hydrolase</fullName>
    </submittedName>
</protein>
<dbReference type="InterPro" id="IPR006748">
    <property type="entry name" value="NH2Glyco/OHUrea_AB-resist_kin"/>
</dbReference>
<feature type="domain" description="Inosine/uridine-preferring nucleoside hydrolase" evidence="3">
    <location>
        <begin position="4"/>
        <end position="284"/>
    </location>
</feature>
<gene>
    <name evidence="4" type="ORF">H9942_00875</name>
</gene>
<dbReference type="EMBL" id="DWXZ01000012">
    <property type="protein sequence ID" value="HJB36605.1"/>
    <property type="molecule type" value="Genomic_DNA"/>
</dbReference>
<keyword evidence="1 4" id="KW-0378">Hydrolase</keyword>
<sequence>MQKILLDTDIGGDIDDAICLAYLLKEPQCDLLGITTVCGEPEKRAAVADAICRATGRQVPIVAGLDTTLQPVPLYPTPEGAGALEQWPHSTYEKGDAPEFLYEKIRENPHQVVLIAIGNLTNVATLFTAHPDAVGLLKGLSVMNGYFGQERLPEPLYNWNSWADPMASKIVFASAPAFHRAVPLEVTDTLTIGAGQAEVLFPADSPLLQAVYAFGNAWLESSSKLTLHDPLAAVSVFHPDICQFERGFVQVETERESDMGGTAFTPSPQGTVEIARSVDRERFYRIVSATLRGEGSGESRRSLPEAVLRRAQSLGAVGEAWLANLDSTIAALEGQWNVTVGQALSGGTHGFVAPADGKNGEAYVVKIELPDGLGGDFTRGVTALEKAGGQGYAKLYAYDAKRKACLLERLGKPIDQLGLSVKGQLEILCAALEKTWALPTGGAGLLPGEESIAWFREYLAERWESLGHPCPREVLERAFGYLRAREAALDPGSFVLVHGDPHGGNALRTLAGDGYKLIDPDGLWYEKAYDLGVLLREWREDYAPDPVQKGKERCAYLHQLTGVDKEAIFQWGFLQCVSTGLLYWDIHRETGQELLGIAQAWLELEGNL</sequence>
<dbReference type="AlphaFoldDB" id="A0A9D2RZ24"/>
<dbReference type="Pfam" id="PF04655">
    <property type="entry name" value="APH_6_hur"/>
    <property type="match status" value="1"/>
</dbReference>
<dbReference type="PANTHER" id="PTHR12304">
    <property type="entry name" value="INOSINE-URIDINE PREFERRING NUCLEOSIDE HYDROLASE"/>
    <property type="match status" value="1"/>
</dbReference>
<dbReference type="GO" id="GO:0008477">
    <property type="term" value="F:purine nucleosidase activity"/>
    <property type="evidence" value="ECO:0007669"/>
    <property type="project" value="TreeGrafter"/>
</dbReference>
<dbReference type="GO" id="GO:0005829">
    <property type="term" value="C:cytosol"/>
    <property type="evidence" value="ECO:0007669"/>
    <property type="project" value="TreeGrafter"/>
</dbReference>
<accession>A0A9D2RZ24</accession>
<dbReference type="GO" id="GO:0016773">
    <property type="term" value="F:phosphotransferase activity, alcohol group as acceptor"/>
    <property type="evidence" value="ECO:0007669"/>
    <property type="project" value="InterPro"/>
</dbReference>
<dbReference type="InterPro" id="IPR001910">
    <property type="entry name" value="Inosine/uridine_hydrolase_dom"/>
</dbReference>